<dbReference type="SUPFAM" id="SSF56672">
    <property type="entry name" value="DNA/RNA polymerases"/>
    <property type="match status" value="1"/>
</dbReference>
<evidence type="ECO:0000313" key="3">
    <source>
        <dbReference type="Proteomes" id="UP001303046"/>
    </source>
</evidence>
<proteinExistence type="predicted"/>
<protein>
    <recommendedName>
        <fullName evidence="1">Reverse transcriptase domain-containing protein</fullName>
    </recommendedName>
</protein>
<comment type="caution">
    <text evidence="2">The sequence shown here is derived from an EMBL/GenBank/DDBJ whole genome shotgun (WGS) entry which is preliminary data.</text>
</comment>
<dbReference type="InterPro" id="IPR043502">
    <property type="entry name" value="DNA/RNA_pol_sf"/>
</dbReference>
<organism evidence="2 3">
    <name type="scientific">Necator americanus</name>
    <name type="common">Human hookworm</name>
    <dbReference type="NCBI Taxonomy" id="51031"/>
    <lineage>
        <taxon>Eukaryota</taxon>
        <taxon>Metazoa</taxon>
        <taxon>Ecdysozoa</taxon>
        <taxon>Nematoda</taxon>
        <taxon>Chromadorea</taxon>
        <taxon>Rhabditida</taxon>
        <taxon>Rhabditina</taxon>
        <taxon>Rhabditomorpha</taxon>
        <taxon>Strongyloidea</taxon>
        <taxon>Ancylostomatidae</taxon>
        <taxon>Bunostominae</taxon>
        <taxon>Necator</taxon>
    </lineage>
</organism>
<accession>A0ABR1ELZ6</accession>
<dbReference type="InterPro" id="IPR000477">
    <property type="entry name" value="RT_dom"/>
</dbReference>
<dbReference type="Pfam" id="PF00078">
    <property type="entry name" value="RVT_1"/>
    <property type="match status" value="1"/>
</dbReference>
<name>A0ABR1ELZ6_NECAM</name>
<sequence length="115" mass="13370">MWQPAVVILFKLVDGVRSNTRMGIPKQCTKRTPQRKERNWKSRATLENAMRRFEWDDVGVKVASPHLHHLRFADDIVLITSSINQAERMQAEFDETCKKIGLQLNLRKTMFMGNG</sequence>
<gene>
    <name evidence="2" type="primary">Necator_chrX.g24272</name>
    <name evidence="2" type="ORF">RB195_024107</name>
</gene>
<reference evidence="2 3" key="1">
    <citation type="submission" date="2023-08" db="EMBL/GenBank/DDBJ databases">
        <title>A Necator americanus chromosomal reference genome.</title>
        <authorList>
            <person name="Ilik V."/>
            <person name="Petrzelkova K.J."/>
            <person name="Pardy F."/>
            <person name="Fuh T."/>
            <person name="Niatou-Singa F.S."/>
            <person name="Gouil Q."/>
            <person name="Baker L."/>
            <person name="Ritchie M.E."/>
            <person name="Jex A.R."/>
            <person name="Gazzola D."/>
            <person name="Li H."/>
            <person name="Toshio Fujiwara R."/>
            <person name="Zhan B."/>
            <person name="Aroian R.V."/>
            <person name="Pafco B."/>
            <person name="Schwarz E.M."/>
        </authorList>
    </citation>
    <scope>NUCLEOTIDE SEQUENCE [LARGE SCALE GENOMIC DNA]</scope>
    <source>
        <strain evidence="2 3">Aroian</strain>
        <tissue evidence="2">Whole animal</tissue>
    </source>
</reference>
<keyword evidence="3" id="KW-1185">Reference proteome</keyword>
<evidence type="ECO:0000259" key="1">
    <source>
        <dbReference type="Pfam" id="PF00078"/>
    </source>
</evidence>
<dbReference type="EMBL" id="JAVFWL010000006">
    <property type="protein sequence ID" value="KAK6763658.1"/>
    <property type="molecule type" value="Genomic_DNA"/>
</dbReference>
<feature type="domain" description="Reverse transcriptase" evidence="1">
    <location>
        <begin position="66"/>
        <end position="112"/>
    </location>
</feature>
<dbReference type="Proteomes" id="UP001303046">
    <property type="component" value="Unassembled WGS sequence"/>
</dbReference>
<evidence type="ECO:0000313" key="2">
    <source>
        <dbReference type="EMBL" id="KAK6763658.1"/>
    </source>
</evidence>